<organism evidence="3 4">
    <name type="scientific">Vibrio maritimus</name>
    <dbReference type="NCBI Taxonomy" id="990268"/>
    <lineage>
        <taxon>Bacteria</taxon>
        <taxon>Pseudomonadati</taxon>
        <taxon>Pseudomonadota</taxon>
        <taxon>Gammaproteobacteria</taxon>
        <taxon>Vibrionales</taxon>
        <taxon>Vibrionaceae</taxon>
        <taxon>Vibrio</taxon>
    </lineage>
</organism>
<dbReference type="PANTHER" id="PTHR33376">
    <property type="match status" value="1"/>
</dbReference>
<dbReference type="CDD" id="cd13669">
    <property type="entry name" value="PBP2_TRAP_TM0322_like"/>
    <property type="match status" value="1"/>
</dbReference>
<reference evidence="3 4" key="2">
    <citation type="submission" date="2014-09" db="EMBL/GenBank/DDBJ databases">
        <authorList>
            <consortium name="NBRP consortium"/>
            <person name="Sawabe T."/>
            <person name="Meirelles P."/>
            <person name="Nakanishi M."/>
            <person name="Sayaka M."/>
            <person name="Hattori M."/>
            <person name="Ohkuma M."/>
        </authorList>
    </citation>
    <scope>NUCLEOTIDE SEQUENCE [LARGE SCALE GENOMIC DNA]</scope>
    <source>
        <strain evidence="3 4">JCM 19240</strain>
    </source>
</reference>
<dbReference type="InterPro" id="IPR038404">
    <property type="entry name" value="TRAP_DctP_sf"/>
</dbReference>
<dbReference type="PANTHER" id="PTHR33376:SF3">
    <property type="entry name" value="C4-DICARBOXYLATE-BINDING PROTEIN"/>
    <property type="match status" value="1"/>
</dbReference>
<feature type="signal peptide" evidence="2">
    <location>
        <begin position="1"/>
        <end position="27"/>
    </location>
</feature>
<dbReference type="NCBIfam" id="TIGR00787">
    <property type="entry name" value="dctP"/>
    <property type="match status" value="1"/>
</dbReference>
<dbReference type="EMBL" id="BBMT01000007">
    <property type="protein sequence ID" value="GAL35549.1"/>
    <property type="molecule type" value="Genomic_DNA"/>
</dbReference>
<evidence type="ECO:0000313" key="4">
    <source>
        <dbReference type="Proteomes" id="UP000029224"/>
    </source>
</evidence>
<feature type="chain" id="PRO_5001865101" description="TRAP-type C4-dicarboxylate transport system periplasmic component" evidence="2">
    <location>
        <begin position="28"/>
        <end position="330"/>
    </location>
</feature>
<dbReference type="GO" id="GO:0055085">
    <property type="term" value="P:transmembrane transport"/>
    <property type="evidence" value="ECO:0007669"/>
    <property type="project" value="InterPro"/>
</dbReference>
<gene>
    <name evidence="3" type="ORF">JCM19240_396</name>
</gene>
<dbReference type="Pfam" id="PF03480">
    <property type="entry name" value="DctP"/>
    <property type="match status" value="1"/>
</dbReference>
<name>A0A090TA11_9VIBR</name>
<accession>A0A090TA11</accession>
<dbReference type="OrthoDB" id="9771186at2"/>
<reference evidence="3 4" key="1">
    <citation type="submission" date="2014-09" db="EMBL/GenBank/DDBJ databases">
        <title>Vibrio maritimus JCM 19240. (C210) whole genome shotgun sequence.</title>
        <authorList>
            <person name="Sawabe T."/>
            <person name="Meirelles P."/>
            <person name="Nakanishi M."/>
            <person name="Sayaka M."/>
            <person name="Hattori M."/>
            <person name="Ohkuma M."/>
        </authorList>
    </citation>
    <scope>NUCLEOTIDE SEQUENCE [LARGE SCALE GENOMIC DNA]</scope>
    <source>
        <strain evidence="3 4">JCM 19240</strain>
    </source>
</reference>
<sequence>MNTLQTTVKKLSCAVGMTLAMAFGANAATEVMIAYGNQPGEPIDKAMHYWADQVKEKSNGEIQFRLFPSSQLGSETEVMEQAKFGANIITISSYGYLMDTVPDLGIINAPYLSQSFEKKSKLLHTEWFEGLNDDLADKGLKIVVPDVVYGTRHLLSKGSVKTPADLDGVKVRVQHSRLFVATVKAMGGVPTPMSLADVYPGLSQGVIEGVENPAVVLHGGKFHEVVKNLNLTAHTKHMSPFVAGTMFWESLSDEEKRIILETSRDMVSYGATLIAESEQQAIDQLKAEGVTINEVDITAFEESARKVVQSEFPEWTPNLYQDVQDKLEQL</sequence>
<dbReference type="NCBIfam" id="NF037995">
    <property type="entry name" value="TRAP_S1"/>
    <property type="match status" value="1"/>
</dbReference>
<keyword evidence="4" id="KW-1185">Reference proteome</keyword>
<dbReference type="GO" id="GO:0030288">
    <property type="term" value="C:outer membrane-bounded periplasmic space"/>
    <property type="evidence" value="ECO:0007669"/>
    <property type="project" value="InterPro"/>
</dbReference>
<dbReference type="AlphaFoldDB" id="A0A090TA11"/>
<protein>
    <recommendedName>
        <fullName evidence="5">TRAP-type C4-dicarboxylate transport system periplasmic component</fullName>
    </recommendedName>
</protein>
<dbReference type="Gene3D" id="3.40.190.170">
    <property type="entry name" value="Bacterial extracellular solute-binding protein, family 7"/>
    <property type="match status" value="1"/>
</dbReference>
<evidence type="ECO:0000313" key="3">
    <source>
        <dbReference type="EMBL" id="GAL35549.1"/>
    </source>
</evidence>
<evidence type="ECO:0000256" key="2">
    <source>
        <dbReference type="SAM" id="SignalP"/>
    </source>
</evidence>
<dbReference type="InterPro" id="IPR018389">
    <property type="entry name" value="DctP_fam"/>
</dbReference>
<proteinExistence type="predicted"/>
<comment type="caution">
    <text evidence="3">The sequence shown here is derived from an EMBL/GenBank/DDBJ whole genome shotgun (WGS) entry which is preliminary data.</text>
</comment>
<evidence type="ECO:0008006" key="5">
    <source>
        <dbReference type="Google" id="ProtNLM"/>
    </source>
</evidence>
<keyword evidence="1 2" id="KW-0732">Signal</keyword>
<evidence type="ECO:0000256" key="1">
    <source>
        <dbReference type="ARBA" id="ARBA00022729"/>
    </source>
</evidence>
<dbReference type="InterPro" id="IPR004682">
    <property type="entry name" value="TRAP_DctP"/>
</dbReference>
<dbReference type="Proteomes" id="UP000029224">
    <property type="component" value="Unassembled WGS sequence"/>
</dbReference>